<keyword evidence="4" id="KW-0677">Repeat</keyword>
<keyword evidence="5" id="KW-0220">Diaminopimelate biosynthesis</keyword>
<evidence type="ECO:0008006" key="10">
    <source>
        <dbReference type="Google" id="ProtNLM"/>
    </source>
</evidence>
<evidence type="ECO:0000256" key="2">
    <source>
        <dbReference type="ARBA" id="ARBA00022605"/>
    </source>
</evidence>
<dbReference type="PROSITE" id="PS00101">
    <property type="entry name" value="HEXAPEP_TRANSFERASES"/>
    <property type="match status" value="2"/>
</dbReference>
<dbReference type="PANTHER" id="PTHR43300:SF10">
    <property type="entry name" value="2,3,4,5-TETRAHYDROPYRIDINE-2,6-DICARBOXYLATE N-ACETYLTRANSFERASE"/>
    <property type="match status" value="1"/>
</dbReference>
<dbReference type="InterPro" id="IPR011004">
    <property type="entry name" value="Trimer_LpxA-like_sf"/>
</dbReference>
<dbReference type="GO" id="GO:0016746">
    <property type="term" value="F:acyltransferase activity"/>
    <property type="evidence" value="ECO:0007669"/>
    <property type="project" value="UniProtKB-KW"/>
</dbReference>
<dbReference type="GO" id="GO:0019877">
    <property type="term" value="P:diaminopimelate biosynthetic process"/>
    <property type="evidence" value="ECO:0007669"/>
    <property type="project" value="UniProtKB-KW"/>
</dbReference>
<evidence type="ECO:0000256" key="1">
    <source>
        <dbReference type="ARBA" id="ARBA00007274"/>
    </source>
</evidence>
<evidence type="ECO:0000256" key="3">
    <source>
        <dbReference type="ARBA" id="ARBA00022679"/>
    </source>
</evidence>
<dbReference type="Proteomes" id="UP000516360">
    <property type="component" value="Chromosome"/>
</dbReference>
<dbReference type="Pfam" id="PF00132">
    <property type="entry name" value="Hexapep"/>
    <property type="match status" value="1"/>
</dbReference>
<dbReference type="Gene3D" id="2.160.10.10">
    <property type="entry name" value="Hexapeptide repeat proteins"/>
    <property type="match status" value="1"/>
</dbReference>
<dbReference type="AlphaFoldDB" id="A0A7G1GZY8"/>
<keyword evidence="6" id="KW-0457">Lysine biosynthesis</keyword>
<accession>A0A7G1GZY8</accession>
<keyword evidence="2" id="KW-0028">Amino-acid biosynthesis</keyword>
<evidence type="ECO:0000256" key="4">
    <source>
        <dbReference type="ARBA" id="ARBA00022737"/>
    </source>
</evidence>
<dbReference type="RefSeq" id="WP_203473523.1">
    <property type="nucleotide sequence ID" value="NZ_AP022873.1"/>
</dbReference>
<dbReference type="GO" id="GO:0009085">
    <property type="term" value="P:lysine biosynthetic process"/>
    <property type="evidence" value="ECO:0007669"/>
    <property type="project" value="UniProtKB-KW"/>
</dbReference>
<dbReference type="InterPro" id="IPR050179">
    <property type="entry name" value="Trans_hexapeptide_repeat"/>
</dbReference>
<protein>
    <recommendedName>
        <fullName evidence="10">N-acetyltransferase</fullName>
    </recommendedName>
</protein>
<name>A0A7G1GZY8_9BACT</name>
<dbReference type="EMBL" id="AP022873">
    <property type="protein sequence ID" value="BCB96075.1"/>
    <property type="molecule type" value="Genomic_DNA"/>
</dbReference>
<dbReference type="InterPro" id="IPR018357">
    <property type="entry name" value="Hexapep_transf_CS"/>
</dbReference>
<dbReference type="KEGG" id="dtp:JZK55_09970"/>
<dbReference type="PANTHER" id="PTHR43300">
    <property type="entry name" value="ACETYLTRANSFERASE"/>
    <property type="match status" value="1"/>
</dbReference>
<evidence type="ECO:0000313" key="9">
    <source>
        <dbReference type="Proteomes" id="UP000516360"/>
    </source>
</evidence>
<evidence type="ECO:0000256" key="5">
    <source>
        <dbReference type="ARBA" id="ARBA00022915"/>
    </source>
</evidence>
<keyword evidence="9" id="KW-1185">Reference proteome</keyword>
<keyword evidence="7" id="KW-0012">Acyltransferase</keyword>
<organism evidence="8 9">
    <name type="scientific">Dissulfurispira thermophila</name>
    <dbReference type="NCBI Taxonomy" id="2715679"/>
    <lineage>
        <taxon>Bacteria</taxon>
        <taxon>Pseudomonadati</taxon>
        <taxon>Nitrospirota</taxon>
        <taxon>Thermodesulfovibrionia</taxon>
        <taxon>Thermodesulfovibrionales</taxon>
        <taxon>Dissulfurispiraceae</taxon>
        <taxon>Dissulfurispira</taxon>
    </lineage>
</organism>
<dbReference type="InterPro" id="IPR001451">
    <property type="entry name" value="Hexapep"/>
</dbReference>
<evidence type="ECO:0000256" key="7">
    <source>
        <dbReference type="ARBA" id="ARBA00023315"/>
    </source>
</evidence>
<reference evidence="8 9" key="1">
    <citation type="submission" date="2020-03" db="EMBL/GenBank/DDBJ databases">
        <title>Complete genome sequences of two sulfur-disproportionating bacterial strains T55J and Mzg5.</title>
        <authorList>
            <person name="Umezawa K."/>
            <person name="Kojima H."/>
            <person name="Kato Y."/>
            <person name="Fukui M."/>
        </authorList>
    </citation>
    <scope>NUCLEOTIDE SEQUENCE [LARGE SCALE GENOMIC DNA]</scope>
    <source>
        <strain evidence="8 9">T55J</strain>
    </source>
</reference>
<keyword evidence="3" id="KW-0808">Transferase</keyword>
<dbReference type="CDD" id="cd03358">
    <property type="entry name" value="LbH_WxcM_N_like"/>
    <property type="match status" value="1"/>
</dbReference>
<dbReference type="SUPFAM" id="SSF51161">
    <property type="entry name" value="Trimeric LpxA-like enzymes"/>
    <property type="match status" value="1"/>
</dbReference>
<sequence>MGCIYIRGERIDVSNDRPIDLILPEWNIIIKDTVIGHGVWIWSNLNIYGAEIGDDSSIATFVEIGKNVEIGSNTKIQSCVFIPEGVKIGNCVFIGPNVSFTNDVYPRACDERGKRKLKFEVIQTMVEDGASIGAGSVIRCGVRIGKKAMIGIGSIITEDVGDGEIFYGTKASKKGSIV</sequence>
<proteinExistence type="inferred from homology"/>
<comment type="similarity">
    <text evidence="1">Belongs to the transferase hexapeptide repeat family.</text>
</comment>
<evidence type="ECO:0000313" key="8">
    <source>
        <dbReference type="EMBL" id="BCB96075.1"/>
    </source>
</evidence>
<evidence type="ECO:0000256" key="6">
    <source>
        <dbReference type="ARBA" id="ARBA00023154"/>
    </source>
</evidence>
<gene>
    <name evidence="8" type="ORF">JZK55_09970</name>
</gene>